<protein>
    <submittedName>
        <fullName evidence="2">Uncharacterized protein</fullName>
    </submittedName>
</protein>
<gene>
    <name evidence="2" type="ORF">C8F04DRAFT_1182990</name>
</gene>
<evidence type="ECO:0000313" key="2">
    <source>
        <dbReference type="EMBL" id="KAJ7034730.1"/>
    </source>
</evidence>
<evidence type="ECO:0000256" key="1">
    <source>
        <dbReference type="SAM" id="MobiDB-lite"/>
    </source>
</evidence>
<reference evidence="2" key="1">
    <citation type="submission" date="2023-03" db="EMBL/GenBank/DDBJ databases">
        <title>Massive genome expansion in bonnet fungi (Mycena s.s.) driven by repeated elements and novel gene families across ecological guilds.</title>
        <authorList>
            <consortium name="Lawrence Berkeley National Laboratory"/>
            <person name="Harder C.B."/>
            <person name="Miyauchi S."/>
            <person name="Viragh M."/>
            <person name="Kuo A."/>
            <person name="Thoen E."/>
            <person name="Andreopoulos B."/>
            <person name="Lu D."/>
            <person name="Skrede I."/>
            <person name="Drula E."/>
            <person name="Henrissat B."/>
            <person name="Morin E."/>
            <person name="Kohler A."/>
            <person name="Barry K."/>
            <person name="LaButti K."/>
            <person name="Morin E."/>
            <person name="Salamov A."/>
            <person name="Lipzen A."/>
            <person name="Mereny Z."/>
            <person name="Hegedus B."/>
            <person name="Baldrian P."/>
            <person name="Stursova M."/>
            <person name="Weitz H."/>
            <person name="Taylor A."/>
            <person name="Grigoriev I.V."/>
            <person name="Nagy L.G."/>
            <person name="Martin F."/>
            <person name="Kauserud H."/>
        </authorList>
    </citation>
    <scope>NUCLEOTIDE SEQUENCE</scope>
    <source>
        <strain evidence="2">CBHHK200</strain>
    </source>
</reference>
<feature type="region of interest" description="Disordered" evidence="1">
    <location>
        <begin position="77"/>
        <end position="99"/>
    </location>
</feature>
<proteinExistence type="predicted"/>
<dbReference type="EMBL" id="JARJCM010000055">
    <property type="protein sequence ID" value="KAJ7034730.1"/>
    <property type="molecule type" value="Genomic_DNA"/>
</dbReference>
<dbReference type="AlphaFoldDB" id="A0AAD6X3Z9"/>
<accession>A0AAD6X3Z9</accession>
<comment type="caution">
    <text evidence="2">The sequence shown here is derived from an EMBL/GenBank/DDBJ whole genome shotgun (WGS) entry which is preliminary data.</text>
</comment>
<organism evidence="2 3">
    <name type="scientific">Mycena alexandri</name>
    <dbReference type="NCBI Taxonomy" id="1745969"/>
    <lineage>
        <taxon>Eukaryota</taxon>
        <taxon>Fungi</taxon>
        <taxon>Dikarya</taxon>
        <taxon>Basidiomycota</taxon>
        <taxon>Agaricomycotina</taxon>
        <taxon>Agaricomycetes</taxon>
        <taxon>Agaricomycetidae</taxon>
        <taxon>Agaricales</taxon>
        <taxon>Marasmiineae</taxon>
        <taxon>Mycenaceae</taxon>
        <taxon>Mycena</taxon>
    </lineage>
</organism>
<dbReference type="Proteomes" id="UP001218188">
    <property type="component" value="Unassembled WGS sequence"/>
</dbReference>
<evidence type="ECO:0000313" key="3">
    <source>
        <dbReference type="Proteomes" id="UP001218188"/>
    </source>
</evidence>
<keyword evidence="3" id="KW-1185">Reference proteome</keyword>
<sequence>MEHYVLKRDVPAGGQKNLTKLERKSKEVQSENIHIVNIAGTPARCLRRPQHLKLRKEIDKKVEFEAIHVEVGMPIHGQMERGEGGNECRVYGRKSGDPESGGIKVLSNVLSERFATPRQSEHWENGRLVTCFMA</sequence>
<name>A0AAD6X3Z9_9AGAR</name>